<organism evidence="2 3">
    <name type="scientific">Sphingomonas parva</name>
    <dbReference type="NCBI Taxonomy" id="2555898"/>
    <lineage>
        <taxon>Bacteria</taxon>
        <taxon>Pseudomonadati</taxon>
        <taxon>Pseudomonadota</taxon>
        <taxon>Alphaproteobacteria</taxon>
        <taxon>Sphingomonadales</taxon>
        <taxon>Sphingomonadaceae</taxon>
        <taxon>Sphingomonas</taxon>
    </lineage>
</organism>
<accession>A0A4Y8ZQY4</accession>
<dbReference type="OrthoDB" id="8440659at2"/>
<protein>
    <submittedName>
        <fullName evidence="2">Uncharacterized protein</fullName>
    </submittedName>
</protein>
<dbReference type="AlphaFoldDB" id="A0A4Y8ZQY4"/>
<dbReference type="RefSeq" id="WP_135086224.1">
    <property type="nucleotide sequence ID" value="NZ_SPDV01000016.1"/>
</dbReference>
<keyword evidence="3" id="KW-1185">Reference proteome</keyword>
<dbReference type="EMBL" id="SPDV01000016">
    <property type="protein sequence ID" value="TFI58421.1"/>
    <property type="molecule type" value="Genomic_DNA"/>
</dbReference>
<reference evidence="2 3" key="1">
    <citation type="submission" date="2019-03" db="EMBL/GenBank/DDBJ databases">
        <title>Genome sequence of Sphingomonas sp. 17J27-24.</title>
        <authorList>
            <person name="Kim M."/>
            <person name="Maeng S."/>
            <person name="Sathiyaraj S."/>
        </authorList>
    </citation>
    <scope>NUCLEOTIDE SEQUENCE [LARGE SCALE GENOMIC DNA]</scope>
    <source>
        <strain evidence="2 3">17J27-24</strain>
    </source>
</reference>
<gene>
    <name evidence="2" type="ORF">E2493_09810</name>
</gene>
<dbReference type="GO" id="GO:0003676">
    <property type="term" value="F:nucleic acid binding"/>
    <property type="evidence" value="ECO:0007669"/>
    <property type="project" value="InterPro"/>
</dbReference>
<evidence type="ECO:0000313" key="3">
    <source>
        <dbReference type="Proteomes" id="UP000298213"/>
    </source>
</evidence>
<evidence type="ECO:0000313" key="2">
    <source>
        <dbReference type="EMBL" id="TFI58421.1"/>
    </source>
</evidence>
<name>A0A4Y8ZQY4_9SPHN</name>
<sequence>MAPVTRTLGPLHLEDLEPHRFEDLVRQLLYDFRSWRDLEATGRTGSDEGFDARATELVYGAEAVELESLEGALSGGAVEERQWLIQCKREKAIGPKKIEGYLEGLPSAREARLYGLIFAAACDFSIEARDRFYARARDLGFQEAKLWGKGEIEDQLYQPKNDHLLFAYFGVSLQTRRRSIKTEVRSRLAMKRKAKRLLQPHTSVMVRDASDDRYPFLDRTEQPRRVRGRWAVYRFGKCGAFGVELLFRRHFAFIDDDGEHWDYAERMNDAPPHDDPLPDPERPETDAARAEAFDQWSSLPEGNRAWYELMLVLPYESIIDIDEDGDDYFDGPHIYVQPFVPEGNGPFAEFKLVHLFAMSSWGRSCRDDDGRRMALFPRHQAVEDGVAGNTDAAASGSI</sequence>
<proteinExistence type="predicted"/>
<dbReference type="Proteomes" id="UP000298213">
    <property type="component" value="Unassembled WGS sequence"/>
</dbReference>
<dbReference type="InterPro" id="IPR011856">
    <property type="entry name" value="tRNA_endonuc-like_dom_sf"/>
</dbReference>
<feature type="region of interest" description="Disordered" evidence="1">
    <location>
        <begin position="264"/>
        <end position="285"/>
    </location>
</feature>
<comment type="caution">
    <text evidence="2">The sequence shown here is derived from an EMBL/GenBank/DDBJ whole genome shotgun (WGS) entry which is preliminary data.</text>
</comment>
<dbReference type="Gene3D" id="3.40.1350.10">
    <property type="match status" value="1"/>
</dbReference>
<evidence type="ECO:0000256" key="1">
    <source>
        <dbReference type="SAM" id="MobiDB-lite"/>
    </source>
</evidence>